<accession>A0ABV4K9Y4</accession>
<evidence type="ECO:0000256" key="1">
    <source>
        <dbReference type="SAM" id="MobiDB-lite"/>
    </source>
</evidence>
<organism evidence="2 3">
    <name type="scientific">Flavobacterium frigidarium</name>
    <dbReference type="NCBI Taxonomy" id="99286"/>
    <lineage>
        <taxon>Bacteria</taxon>
        <taxon>Pseudomonadati</taxon>
        <taxon>Bacteroidota</taxon>
        <taxon>Flavobacteriia</taxon>
        <taxon>Flavobacteriales</taxon>
        <taxon>Flavobacteriaceae</taxon>
        <taxon>Flavobacterium</taxon>
    </lineage>
</organism>
<name>A0ABV4K9Y4_9FLAO</name>
<feature type="region of interest" description="Disordered" evidence="1">
    <location>
        <begin position="1"/>
        <end position="21"/>
    </location>
</feature>
<protein>
    <submittedName>
        <fullName evidence="2">DNA polymerase III subunit gamma/tau</fullName>
    </submittedName>
</protein>
<proteinExistence type="predicted"/>
<evidence type="ECO:0000313" key="2">
    <source>
        <dbReference type="EMBL" id="MEZ7514462.1"/>
    </source>
</evidence>
<keyword evidence="3" id="KW-1185">Reference proteome</keyword>
<dbReference type="EMBL" id="JASMRN010000003">
    <property type="protein sequence ID" value="MEZ7514462.1"/>
    <property type="molecule type" value="Genomic_DNA"/>
</dbReference>
<feature type="compositionally biased region" description="Low complexity" evidence="1">
    <location>
        <begin position="1"/>
        <end position="14"/>
    </location>
</feature>
<sequence length="181" mass="20151">MVATTPAPTSRATPPSAPVVKKEETFNGPKVSAFSIGSIKAKKALEESSKNFVKPTENLPTEAFTETEMMIQWTNYAKKLGAKGFKIMESLLLINDPVLNGTVISIELPNEGSKLDFESQKNGLIGHLRGHLHNHDITIEVIVNESFESKRSFNDQDRYNRLHEINPNIDLLRTTFGLDIT</sequence>
<comment type="caution">
    <text evidence="2">The sequence shown here is derived from an EMBL/GenBank/DDBJ whole genome shotgun (WGS) entry which is preliminary data.</text>
</comment>
<gene>
    <name evidence="2" type="ORF">QO192_04095</name>
</gene>
<dbReference type="RefSeq" id="WP_371568258.1">
    <property type="nucleotide sequence ID" value="NZ_JASMRN010000003.1"/>
</dbReference>
<reference evidence="2 3" key="1">
    <citation type="submission" date="2023-05" db="EMBL/GenBank/DDBJ databases">
        <title>Adaptations of aquatic viruses from atmosphere-close ecosystems of the Central Arctic Ocean.</title>
        <authorList>
            <person name="Rahlff J."/>
            <person name="Holmfeldt K."/>
        </authorList>
    </citation>
    <scope>NUCLEOTIDE SEQUENCE [LARGE SCALE GENOMIC DNA]</scope>
    <source>
        <strain evidence="2 3">Arc14</strain>
    </source>
</reference>
<evidence type="ECO:0000313" key="3">
    <source>
        <dbReference type="Proteomes" id="UP001568894"/>
    </source>
</evidence>
<dbReference type="Proteomes" id="UP001568894">
    <property type="component" value="Unassembled WGS sequence"/>
</dbReference>